<feature type="region of interest" description="Disordered" evidence="1">
    <location>
        <begin position="480"/>
        <end position="560"/>
    </location>
</feature>
<dbReference type="PANTHER" id="PTHR12357">
    <property type="entry name" value="YTH YT521-B HOMOLOGY DOMAIN-CONTAINING"/>
    <property type="match status" value="1"/>
</dbReference>
<keyword evidence="4" id="KW-1185">Reference proteome</keyword>
<dbReference type="PANTHER" id="PTHR12357:SF3">
    <property type="entry name" value="YTH DOMAIN-CONTAINING PROTEIN 1"/>
    <property type="match status" value="1"/>
</dbReference>
<feature type="compositionally biased region" description="Basic residues" evidence="1">
    <location>
        <begin position="490"/>
        <end position="515"/>
    </location>
</feature>
<dbReference type="GO" id="GO:0000381">
    <property type="term" value="P:regulation of alternative mRNA splicing, via spliceosome"/>
    <property type="evidence" value="ECO:0007669"/>
    <property type="project" value="TreeGrafter"/>
</dbReference>
<evidence type="ECO:0000313" key="5">
    <source>
        <dbReference type="WBParaSite" id="BPAG_0001357601-mRNA-1"/>
    </source>
</evidence>
<dbReference type="CDD" id="cd21134">
    <property type="entry name" value="YTH"/>
    <property type="match status" value="1"/>
</dbReference>
<feature type="compositionally biased region" description="Basic and acidic residues" evidence="1">
    <location>
        <begin position="516"/>
        <end position="535"/>
    </location>
</feature>
<dbReference type="EMBL" id="UZAD01013403">
    <property type="protein sequence ID" value="VDN94689.1"/>
    <property type="molecule type" value="Genomic_DNA"/>
</dbReference>
<reference evidence="5" key="1">
    <citation type="submission" date="2017-02" db="UniProtKB">
        <authorList>
            <consortium name="WormBaseParasite"/>
        </authorList>
    </citation>
    <scope>IDENTIFICATION</scope>
</reference>
<dbReference type="Pfam" id="PF04146">
    <property type="entry name" value="YTH"/>
    <property type="match status" value="1"/>
</dbReference>
<dbReference type="GO" id="GO:0000398">
    <property type="term" value="P:mRNA splicing, via spliceosome"/>
    <property type="evidence" value="ECO:0007669"/>
    <property type="project" value="TreeGrafter"/>
</dbReference>
<reference evidence="3 4" key="2">
    <citation type="submission" date="2018-11" db="EMBL/GenBank/DDBJ databases">
        <authorList>
            <consortium name="Pathogen Informatics"/>
        </authorList>
    </citation>
    <scope>NUCLEOTIDE SEQUENCE [LARGE SCALE GENOMIC DNA]</scope>
</reference>
<dbReference type="GO" id="GO:1990247">
    <property type="term" value="F:N6-methyladenosine-containing RNA reader activity"/>
    <property type="evidence" value="ECO:0007669"/>
    <property type="project" value="TreeGrafter"/>
</dbReference>
<dbReference type="WBParaSite" id="BPAG_0001357601-mRNA-1">
    <property type="protein sequence ID" value="BPAG_0001357601-mRNA-1"/>
    <property type="gene ID" value="BPAG_0001357601"/>
</dbReference>
<evidence type="ECO:0000256" key="1">
    <source>
        <dbReference type="SAM" id="MobiDB-lite"/>
    </source>
</evidence>
<protein>
    <submittedName>
        <fullName evidence="5">YTH domain-containing protein</fullName>
    </submittedName>
</protein>
<evidence type="ECO:0000313" key="4">
    <source>
        <dbReference type="Proteomes" id="UP000278627"/>
    </source>
</evidence>
<feature type="domain" description="YTH" evidence="2">
    <location>
        <begin position="251"/>
        <end position="383"/>
    </location>
</feature>
<dbReference type="Proteomes" id="UP000278627">
    <property type="component" value="Unassembled WGS sequence"/>
</dbReference>
<dbReference type="PROSITE" id="PS50882">
    <property type="entry name" value="YTH"/>
    <property type="match status" value="1"/>
</dbReference>
<sequence>MSNRLARLSVQVCFRRKVVLMAELKNDALCGSPDSSSRALLFGGIIAPVVLKYKSITTTIPASMKLPLTIPIFPVNFGYDVGKQLPTENRQFSLCPPVDDDSSNPSSSDRAAPGIKSRLSENVGEHDNDDNYDTSRQSNSSESSKKSHDGDNKIEYCQAQTVSNDGLVVVVGDHSDQLDEGDVDLDLVVRDECNETHEETSEPSRCNSVPLVKKEDMSTCKRAHSIESYKYKRSDAVICAESVEIECLMHRAQFFLARACEENIKLAMETSLWTTHPFVEKLLAEAYRRAPVVILVFLARNADHFAGFARMCSEALYRSQPAMRWVDFKGGGNIKLQWITKCPLALSASDHIKNPFNKEKVIYAASDGCEIQRAAGQRLCSLFPFDDSVDLKTLKLKIRDNSQKLPSLLETEISYLEFRNAKRNLPIKKTLKELLREGRPPAMLLSSSRHGSRSRMNCGTESYSASRVLPLMDVAVSYPSHNNSRLSSSLRKRRPSPKRLSPKRRPLIRRHRHHSKSADHEKKHSSERSSGHKYDSYSAHNSCKSNWRDSSHDGHELFRR</sequence>
<evidence type="ECO:0000259" key="2">
    <source>
        <dbReference type="PROSITE" id="PS50882"/>
    </source>
</evidence>
<gene>
    <name evidence="3" type="ORF">BPAG_LOCUS13504</name>
</gene>
<dbReference type="GO" id="GO:0003729">
    <property type="term" value="F:mRNA binding"/>
    <property type="evidence" value="ECO:0007669"/>
    <property type="project" value="TreeGrafter"/>
</dbReference>
<dbReference type="STRING" id="6280.A0A0N4TX83"/>
<dbReference type="InterPro" id="IPR045168">
    <property type="entry name" value="YTH_prot"/>
</dbReference>
<dbReference type="Gene3D" id="3.10.590.10">
    <property type="entry name" value="ph1033 like domains"/>
    <property type="match status" value="1"/>
</dbReference>
<dbReference type="AlphaFoldDB" id="A0A0N4TX83"/>
<feature type="region of interest" description="Disordered" evidence="1">
    <location>
        <begin position="90"/>
        <end position="151"/>
    </location>
</feature>
<organism evidence="5">
    <name type="scientific">Brugia pahangi</name>
    <name type="common">Filarial nematode worm</name>
    <dbReference type="NCBI Taxonomy" id="6280"/>
    <lineage>
        <taxon>Eukaryota</taxon>
        <taxon>Metazoa</taxon>
        <taxon>Ecdysozoa</taxon>
        <taxon>Nematoda</taxon>
        <taxon>Chromadorea</taxon>
        <taxon>Rhabditida</taxon>
        <taxon>Spirurina</taxon>
        <taxon>Spiruromorpha</taxon>
        <taxon>Filarioidea</taxon>
        <taxon>Onchocercidae</taxon>
        <taxon>Brugia</taxon>
    </lineage>
</organism>
<evidence type="ECO:0000313" key="3">
    <source>
        <dbReference type="EMBL" id="VDN94689.1"/>
    </source>
</evidence>
<proteinExistence type="predicted"/>
<accession>A0A0N4TX83</accession>
<name>A0A0N4TX83_BRUPA</name>
<dbReference type="InterPro" id="IPR007275">
    <property type="entry name" value="YTH_domain"/>
</dbReference>
<feature type="compositionally biased region" description="Basic and acidic residues" evidence="1">
    <location>
        <begin position="546"/>
        <end position="560"/>
    </location>
</feature>
<dbReference type="GO" id="GO:0005654">
    <property type="term" value="C:nucleoplasm"/>
    <property type="evidence" value="ECO:0007669"/>
    <property type="project" value="TreeGrafter"/>
</dbReference>